<protein>
    <submittedName>
        <fullName evidence="2">Uncharacterized protein</fullName>
    </submittedName>
</protein>
<evidence type="ECO:0000313" key="2">
    <source>
        <dbReference type="EMBL" id="GMI05908.1"/>
    </source>
</evidence>
<comment type="caution">
    <text evidence="2">The sequence shown here is derived from an EMBL/GenBank/DDBJ whole genome shotgun (WGS) entry which is preliminary data.</text>
</comment>
<feature type="region of interest" description="Disordered" evidence="1">
    <location>
        <begin position="116"/>
        <end position="156"/>
    </location>
</feature>
<reference evidence="3" key="1">
    <citation type="journal article" date="2023" name="Commun. Biol.">
        <title>Genome analysis of Parmales, the sister group of diatoms, reveals the evolutionary specialization of diatoms from phago-mixotrophs to photoautotrophs.</title>
        <authorList>
            <person name="Ban H."/>
            <person name="Sato S."/>
            <person name="Yoshikawa S."/>
            <person name="Yamada K."/>
            <person name="Nakamura Y."/>
            <person name="Ichinomiya M."/>
            <person name="Sato N."/>
            <person name="Blanc-Mathieu R."/>
            <person name="Endo H."/>
            <person name="Kuwata A."/>
            <person name="Ogata H."/>
        </authorList>
    </citation>
    <scope>NUCLEOTIDE SEQUENCE [LARGE SCALE GENOMIC DNA]</scope>
    <source>
        <strain evidence="3">NIES 3700</strain>
    </source>
</reference>
<gene>
    <name evidence="2" type="ORF">TrLO_g5616</name>
</gene>
<evidence type="ECO:0000256" key="1">
    <source>
        <dbReference type="SAM" id="MobiDB-lite"/>
    </source>
</evidence>
<feature type="compositionally biased region" description="Basic residues" evidence="1">
    <location>
        <begin position="142"/>
        <end position="152"/>
    </location>
</feature>
<name>A0A9W7CHG6_9STRA</name>
<dbReference type="Proteomes" id="UP001165122">
    <property type="component" value="Unassembled WGS sequence"/>
</dbReference>
<evidence type="ECO:0000313" key="3">
    <source>
        <dbReference type="Proteomes" id="UP001165122"/>
    </source>
</evidence>
<dbReference type="AlphaFoldDB" id="A0A9W7CHG6"/>
<proteinExistence type="predicted"/>
<sequence>MSTPRRVTRISNSLRKLIHPDLFQAASPSVKSTNLKALTTLNGLIGSLNLRNAPAKPVLIRDKAGGKPTRLDFYVRSSSSELLSKSVSVNPSKFSDEAGMFSELKRIHDIATGVLSESTTTTSGREDQDKVYGTSLRSSGAARRRRKKAPRRMSKDEMAELAASLDGEYLKMKEGYSLGLHVGKFGGGKEADIIAGSVERIVGSAVKRVEGGSVVGGGIVKEEVGEKIRSFLVAMLGLSLREYNHLTSGEHDTTMYDLLKRDGLKYALFDSMQFELLQDGWDLVELEGLTDLKEGELEWLGYGYEYRTRSIVDHEKQGEEAETDSVYHKVFNDREGNRRERVLVISIMEDFEEGRLLCLLDEALRD</sequence>
<keyword evidence="3" id="KW-1185">Reference proteome</keyword>
<accession>A0A9W7CHG6</accession>
<organism evidence="2 3">
    <name type="scientific">Triparma laevis f. longispina</name>
    <dbReference type="NCBI Taxonomy" id="1714387"/>
    <lineage>
        <taxon>Eukaryota</taxon>
        <taxon>Sar</taxon>
        <taxon>Stramenopiles</taxon>
        <taxon>Ochrophyta</taxon>
        <taxon>Bolidophyceae</taxon>
        <taxon>Parmales</taxon>
        <taxon>Triparmaceae</taxon>
        <taxon>Triparma</taxon>
    </lineage>
</organism>
<dbReference type="OrthoDB" id="10403810at2759"/>
<dbReference type="EMBL" id="BRXW01000093">
    <property type="protein sequence ID" value="GMI05908.1"/>
    <property type="molecule type" value="Genomic_DNA"/>
</dbReference>